<comment type="caution">
    <text evidence="2">The sequence shown here is derived from an EMBL/GenBank/DDBJ whole genome shotgun (WGS) entry which is preliminary data.</text>
</comment>
<evidence type="ECO:0000256" key="1">
    <source>
        <dbReference type="SAM" id="SignalP"/>
    </source>
</evidence>
<keyword evidence="1" id="KW-0732">Signal</keyword>
<reference evidence="2 3" key="1">
    <citation type="journal article" date="2018" name="Int. J. Syst. Evol. Microbiol.">
        <title>Flavobacterium chryseum sp. nov. and Flavobacterium psychroterrae sp. nov., novel environmental bacteria isolated from Antarctica.</title>
        <authorList>
            <person name="Kralova S."/>
            <person name="Svec P."/>
            <person name="Busse H.J."/>
            <person name="Stankova E."/>
            <person name="Vaczi P."/>
            <person name="Sedlacek I."/>
        </authorList>
    </citation>
    <scope>NUCLEOTIDE SEQUENCE [LARGE SCALE GENOMIC DNA]</scope>
    <source>
        <strain evidence="2 3">CCM 8827</strain>
    </source>
</reference>
<organism evidence="2 3">
    <name type="scientific">Flavobacterium psychroterrae</name>
    <dbReference type="NCBI Taxonomy" id="2133767"/>
    <lineage>
        <taxon>Bacteria</taxon>
        <taxon>Pseudomonadati</taxon>
        <taxon>Bacteroidota</taxon>
        <taxon>Flavobacteriia</taxon>
        <taxon>Flavobacteriales</taxon>
        <taxon>Flavobacteriaceae</taxon>
        <taxon>Flavobacterium</taxon>
    </lineage>
</organism>
<sequence>MKTLLILSLLLHSLISSSQNVPKDIIRMMKSGNGRSVETAFEVYTVDEEYKMLRFLKLTPIIQKLDIKEGVFYDSFKIDTRTIYFKMLSKNKKIVSKTPQFNT</sequence>
<feature type="chain" id="PRO_5045252030" description="DUF4138 domain-containing protein" evidence="1">
    <location>
        <begin position="19"/>
        <end position="103"/>
    </location>
</feature>
<gene>
    <name evidence="2" type="ORF">KHA90_15475</name>
</gene>
<name>A0ABS5PDR3_9FLAO</name>
<evidence type="ECO:0000313" key="2">
    <source>
        <dbReference type="EMBL" id="MBS7232419.1"/>
    </source>
</evidence>
<dbReference type="Pfam" id="PF16266">
    <property type="entry name" value="DUF4919"/>
    <property type="match status" value="1"/>
</dbReference>
<dbReference type="RefSeq" id="WP_213302255.1">
    <property type="nucleotide sequence ID" value="NZ_JAGYVZ010000014.1"/>
</dbReference>
<keyword evidence="3" id="KW-1185">Reference proteome</keyword>
<accession>A0ABS5PDR3</accession>
<evidence type="ECO:0000313" key="3">
    <source>
        <dbReference type="Proteomes" id="UP000722625"/>
    </source>
</evidence>
<dbReference type="InterPro" id="IPR032578">
    <property type="entry name" value="DUF4919"/>
</dbReference>
<proteinExistence type="predicted"/>
<dbReference type="Proteomes" id="UP000722625">
    <property type="component" value="Unassembled WGS sequence"/>
</dbReference>
<evidence type="ECO:0008006" key="4">
    <source>
        <dbReference type="Google" id="ProtNLM"/>
    </source>
</evidence>
<protein>
    <recommendedName>
        <fullName evidence="4">DUF4138 domain-containing protein</fullName>
    </recommendedName>
</protein>
<dbReference type="EMBL" id="JAGYVZ010000014">
    <property type="protein sequence ID" value="MBS7232419.1"/>
    <property type="molecule type" value="Genomic_DNA"/>
</dbReference>
<feature type="signal peptide" evidence="1">
    <location>
        <begin position="1"/>
        <end position="18"/>
    </location>
</feature>